<organism evidence="1 2">
    <name type="scientific">Sphingobium ummariense RL-3</name>
    <dbReference type="NCBI Taxonomy" id="1346791"/>
    <lineage>
        <taxon>Bacteria</taxon>
        <taxon>Pseudomonadati</taxon>
        <taxon>Pseudomonadota</taxon>
        <taxon>Alphaproteobacteria</taxon>
        <taxon>Sphingomonadales</taxon>
        <taxon>Sphingomonadaceae</taxon>
        <taxon>Sphingobium</taxon>
    </lineage>
</organism>
<gene>
    <name evidence="1" type="ORF">M529_05375</name>
</gene>
<reference evidence="1 2" key="1">
    <citation type="journal article" date="2013" name="Genome Announc.">
        <title>Draft Genome Sequence of Sphingobium ummariense Strain RL-3, a Hexachlorocyclohexane-Degrading Bacterium.</title>
        <authorList>
            <person name="Kohli P."/>
            <person name="Dua A."/>
            <person name="Sangwan N."/>
            <person name="Oldach P."/>
            <person name="Khurana J.P."/>
            <person name="Lal R."/>
        </authorList>
    </citation>
    <scope>NUCLEOTIDE SEQUENCE [LARGE SCALE GENOMIC DNA]</scope>
    <source>
        <strain evidence="1 2">RL-3</strain>
    </source>
</reference>
<dbReference type="AlphaFoldDB" id="T0J5J2"/>
<evidence type="ECO:0000313" key="2">
    <source>
        <dbReference type="Proteomes" id="UP000015523"/>
    </source>
</evidence>
<keyword evidence="2" id="KW-1185">Reference proteome</keyword>
<protein>
    <submittedName>
        <fullName evidence="1">Uncharacterized protein</fullName>
    </submittedName>
</protein>
<evidence type="ECO:0000313" key="1">
    <source>
        <dbReference type="EMBL" id="EQB33226.1"/>
    </source>
</evidence>
<accession>T0J5J2</accession>
<sequence length="29" mass="3122">MRPERPAASGAGIICAMLTRGEEYKLQTA</sequence>
<dbReference type="PATRIC" id="fig|1346791.3.peg.1034"/>
<name>T0J5J2_9SPHN</name>
<dbReference type="EMBL" id="AUWY01000047">
    <property type="protein sequence ID" value="EQB33226.1"/>
    <property type="molecule type" value="Genomic_DNA"/>
</dbReference>
<comment type="caution">
    <text evidence="1">The sequence shown here is derived from an EMBL/GenBank/DDBJ whole genome shotgun (WGS) entry which is preliminary data.</text>
</comment>
<dbReference type="Proteomes" id="UP000015523">
    <property type="component" value="Unassembled WGS sequence"/>
</dbReference>
<proteinExistence type="predicted"/>